<sequence length="73" mass="8168">MESADAFEWELSKENVAQLHGGRSVALLNKVLSAQNSGEFLNKRQQLRHLFFFQACFSLAITAVVVISSSPYH</sequence>
<reference evidence="2" key="1">
    <citation type="submission" date="2019-07" db="EMBL/GenBank/DDBJ databases">
        <title>Annotation for the trematode Paragonimus miyazaki's.</title>
        <authorList>
            <person name="Choi Y.-J."/>
        </authorList>
    </citation>
    <scope>NUCLEOTIDE SEQUENCE</scope>
    <source>
        <strain evidence="2">Japan</strain>
    </source>
</reference>
<dbReference type="Proteomes" id="UP000822476">
    <property type="component" value="Unassembled WGS sequence"/>
</dbReference>
<protein>
    <submittedName>
        <fullName evidence="2">Uncharacterized protein</fullName>
    </submittedName>
</protein>
<organism evidence="2 3">
    <name type="scientific">Paragonimus skrjabini miyazakii</name>
    <dbReference type="NCBI Taxonomy" id="59628"/>
    <lineage>
        <taxon>Eukaryota</taxon>
        <taxon>Metazoa</taxon>
        <taxon>Spiralia</taxon>
        <taxon>Lophotrochozoa</taxon>
        <taxon>Platyhelminthes</taxon>
        <taxon>Trematoda</taxon>
        <taxon>Digenea</taxon>
        <taxon>Plagiorchiida</taxon>
        <taxon>Troglotremata</taxon>
        <taxon>Troglotrematidae</taxon>
        <taxon>Paragonimus</taxon>
    </lineage>
</organism>
<proteinExistence type="predicted"/>
<dbReference type="OrthoDB" id="248495at2759"/>
<keyword evidence="1" id="KW-0812">Transmembrane</keyword>
<name>A0A8S9ZBI7_9TREM</name>
<comment type="caution">
    <text evidence="2">The sequence shown here is derived from an EMBL/GenBank/DDBJ whole genome shotgun (WGS) entry which is preliminary data.</text>
</comment>
<evidence type="ECO:0000313" key="3">
    <source>
        <dbReference type="Proteomes" id="UP000822476"/>
    </source>
</evidence>
<keyword evidence="1" id="KW-0472">Membrane</keyword>
<keyword evidence="1" id="KW-1133">Transmembrane helix</keyword>
<accession>A0A8S9ZBI7</accession>
<gene>
    <name evidence="2" type="ORF">EG68_03258</name>
</gene>
<evidence type="ECO:0000313" key="2">
    <source>
        <dbReference type="EMBL" id="KAF7260887.1"/>
    </source>
</evidence>
<keyword evidence="3" id="KW-1185">Reference proteome</keyword>
<feature type="transmembrane region" description="Helical" evidence="1">
    <location>
        <begin position="50"/>
        <end position="72"/>
    </location>
</feature>
<dbReference type="EMBL" id="JTDE01000574">
    <property type="protein sequence ID" value="KAF7260887.1"/>
    <property type="molecule type" value="Genomic_DNA"/>
</dbReference>
<evidence type="ECO:0000256" key="1">
    <source>
        <dbReference type="SAM" id="Phobius"/>
    </source>
</evidence>
<dbReference type="AlphaFoldDB" id="A0A8S9ZBI7"/>